<dbReference type="eggNOG" id="KOG1614">
    <property type="taxonomic scope" value="Eukaryota"/>
</dbReference>
<dbReference type="Pfam" id="PF01138">
    <property type="entry name" value="RNase_PH"/>
    <property type="match status" value="1"/>
</dbReference>
<dbReference type="Pfam" id="PF03725">
    <property type="entry name" value="RNase_PH_C"/>
    <property type="match status" value="1"/>
</dbReference>
<evidence type="ECO:0000256" key="5">
    <source>
        <dbReference type="ARBA" id="ARBA00022884"/>
    </source>
</evidence>
<dbReference type="GO" id="GO:0071028">
    <property type="term" value="P:nuclear mRNA surveillance"/>
    <property type="evidence" value="ECO:0007669"/>
    <property type="project" value="TreeGrafter"/>
</dbReference>
<keyword evidence="5" id="KW-0694">RNA-binding</keyword>
<dbReference type="AlphaFoldDB" id="Q23PW9"/>
<keyword evidence="6" id="KW-0539">Nucleus</keyword>
<keyword evidence="4" id="KW-0963">Cytoplasm</keyword>
<dbReference type="GeneID" id="7835284"/>
<dbReference type="PANTHER" id="PTHR11097">
    <property type="entry name" value="EXOSOME COMPLEX EXONUCLEASE RIBOSOMAL RNA PROCESSING PROTEIN"/>
    <property type="match status" value="1"/>
</dbReference>
<dbReference type="EMBL" id="GG662650">
    <property type="protein sequence ID" value="EAR98566.2"/>
    <property type="molecule type" value="Genomic_DNA"/>
</dbReference>
<evidence type="ECO:0000313" key="9">
    <source>
        <dbReference type="EMBL" id="EAR98566.2"/>
    </source>
</evidence>
<evidence type="ECO:0000256" key="1">
    <source>
        <dbReference type="ARBA" id="ARBA00004123"/>
    </source>
</evidence>
<dbReference type="InterPro" id="IPR036345">
    <property type="entry name" value="ExoRNase_PH_dom2_sf"/>
</dbReference>
<comment type="subcellular location">
    <subcellularLocation>
        <location evidence="2">Cytoplasm</location>
    </subcellularLocation>
    <subcellularLocation>
        <location evidence="1">Nucleus</location>
    </subcellularLocation>
</comment>
<comment type="similarity">
    <text evidence="3">Belongs to the RNase PH family.</text>
</comment>
<evidence type="ECO:0000256" key="4">
    <source>
        <dbReference type="ARBA" id="ARBA00022490"/>
    </source>
</evidence>
<protein>
    <submittedName>
        <fullName evidence="9">3' exoribonuclease family 1 protein</fullName>
    </submittedName>
</protein>
<dbReference type="GO" id="GO:0034475">
    <property type="term" value="P:U4 snRNA 3'-end processing"/>
    <property type="evidence" value="ECO:0007669"/>
    <property type="project" value="TreeGrafter"/>
</dbReference>
<dbReference type="GO" id="GO:0000176">
    <property type="term" value="C:nuclear exosome (RNase complex)"/>
    <property type="evidence" value="ECO:0007669"/>
    <property type="project" value="TreeGrafter"/>
</dbReference>
<dbReference type="Proteomes" id="UP000009168">
    <property type="component" value="Unassembled WGS sequence"/>
</dbReference>
<dbReference type="InterPro" id="IPR001247">
    <property type="entry name" value="ExoRNase_PH_dom1"/>
</dbReference>
<dbReference type="OrthoDB" id="10264038at2759"/>
<dbReference type="GO" id="GO:0071038">
    <property type="term" value="P:TRAMP-dependent tRNA surveillance pathway"/>
    <property type="evidence" value="ECO:0007669"/>
    <property type="project" value="TreeGrafter"/>
</dbReference>
<feature type="domain" description="Exoribonuclease phosphorolytic" evidence="7">
    <location>
        <begin position="30"/>
        <end position="162"/>
    </location>
</feature>
<feature type="domain" description="Exoribonuclease phosphorolytic" evidence="8">
    <location>
        <begin position="187"/>
        <end position="251"/>
    </location>
</feature>
<evidence type="ECO:0000259" key="7">
    <source>
        <dbReference type="Pfam" id="PF01138"/>
    </source>
</evidence>
<dbReference type="HOGENOM" id="CLU_360770_0_0_1"/>
<name>Q23PW9_TETTS</name>
<gene>
    <name evidence="9" type="ORF">TTHERM_00463140</name>
</gene>
<proteinExistence type="inferred from homology"/>
<dbReference type="GO" id="GO:0016075">
    <property type="term" value="P:rRNA catabolic process"/>
    <property type="evidence" value="ECO:0007669"/>
    <property type="project" value="TreeGrafter"/>
</dbReference>
<dbReference type="FunCoup" id="Q23PW9">
    <property type="interactions" value="344"/>
</dbReference>
<dbReference type="Gene3D" id="3.30.230.70">
    <property type="entry name" value="GHMP Kinase, N-terminal domain"/>
    <property type="match status" value="1"/>
</dbReference>
<dbReference type="KEGG" id="tet:TTHERM_00463140"/>
<dbReference type="RefSeq" id="XP_001018811.2">
    <property type="nucleotide sequence ID" value="XM_001018811.2"/>
</dbReference>
<dbReference type="InterPro" id="IPR020568">
    <property type="entry name" value="Ribosomal_Su5_D2-typ_SF"/>
</dbReference>
<dbReference type="GO" id="GO:0000467">
    <property type="term" value="P:exonucleolytic trimming to generate mature 3'-end of 5.8S rRNA from tricistronic rRNA transcript (SSU-rRNA, 5.8S rRNA, LSU-rRNA)"/>
    <property type="evidence" value="ECO:0007669"/>
    <property type="project" value="TreeGrafter"/>
</dbReference>
<dbReference type="GO" id="GO:0034473">
    <property type="term" value="P:U1 snRNA 3'-end processing"/>
    <property type="evidence" value="ECO:0007669"/>
    <property type="project" value="TreeGrafter"/>
</dbReference>
<evidence type="ECO:0000313" key="10">
    <source>
        <dbReference type="Proteomes" id="UP000009168"/>
    </source>
</evidence>
<dbReference type="InParanoid" id="Q23PW9"/>
<dbReference type="GO" id="GO:0034476">
    <property type="term" value="P:U5 snRNA 3'-end processing"/>
    <property type="evidence" value="ECO:0007669"/>
    <property type="project" value="TreeGrafter"/>
</dbReference>
<dbReference type="PANTHER" id="PTHR11097:SF14">
    <property type="entry name" value="EXOSOME COMPLEX COMPONENT RRP45"/>
    <property type="match status" value="1"/>
</dbReference>
<organism evidence="9 10">
    <name type="scientific">Tetrahymena thermophila (strain SB210)</name>
    <dbReference type="NCBI Taxonomy" id="312017"/>
    <lineage>
        <taxon>Eukaryota</taxon>
        <taxon>Sar</taxon>
        <taxon>Alveolata</taxon>
        <taxon>Ciliophora</taxon>
        <taxon>Intramacronucleata</taxon>
        <taxon>Oligohymenophorea</taxon>
        <taxon>Hymenostomatida</taxon>
        <taxon>Tetrahymenina</taxon>
        <taxon>Tetrahymenidae</taxon>
        <taxon>Tetrahymena</taxon>
    </lineage>
</organism>
<dbReference type="STRING" id="312017.Q23PW9"/>
<sequence>MQVLSQNESDFVLSGLENEIRLDGRKLMDSRNIKVIFGNNVGEIEVLIGDTHIITKTTAEIIQPKQEKPNEGSLKFNVDLSSMQDEQQPNNVNIKKYSNEIQKLLEKIIKGSKAIDMESLCIVTNKRVWSINVDSSVVSNGGNLIDAIYLSVIISLLHFRKPYVSVEQQSNIKIHTEKNPQPLSIHHIPIPFTFAFFKKSTLLVSDPLVLEEQIMEGRLTISVNIYNDVCNIHKPGGAPIKLELINKLVEVCLNKIKQMTDFVRQILKECNKHSINQIKEESKIITLNFPQIVSASQTSNQIPSNKMEEEEEQYKVSKEEIKNLLESRN</sequence>
<dbReference type="GO" id="GO:0035925">
    <property type="term" value="F:mRNA 3'-UTR AU-rich region binding"/>
    <property type="evidence" value="ECO:0007669"/>
    <property type="project" value="TreeGrafter"/>
</dbReference>
<evidence type="ECO:0000256" key="6">
    <source>
        <dbReference type="ARBA" id="ARBA00023242"/>
    </source>
</evidence>
<dbReference type="GO" id="GO:0000177">
    <property type="term" value="C:cytoplasmic exosome (RNase complex)"/>
    <property type="evidence" value="ECO:0007669"/>
    <property type="project" value="TreeGrafter"/>
</dbReference>
<dbReference type="GO" id="GO:0071035">
    <property type="term" value="P:nuclear polyadenylation-dependent rRNA catabolic process"/>
    <property type="evidence" value="ECO:0007669"/>
    <property type="project" value="TreeGrafter"/>
</dbReference>
<dbReference type="InterPro" id="IPR050590">
    <property type="entry name" value="Exosome_comp_Rrp42_subfam"/>
</dbReference>
<evidence type="ECO:0000259" key="8">
    <source>
        <dbReference type="Pfam" id="PF03725"/>
    </source>
</evidence>
<dbReference type="SUPFAM" id="SSF54211">
    <property type="entry name" value="Ribosomal protein S5 domain 2-like"/>
    <property type="match status" value="1"/>
</dbReference>
<dbReference type="InterPro" id="IPR027408">
    <property type="entry name" value="PNPase/RNase_PH_dom_sf"/>
</dbReference>
<reference evidence="10" key="1">
    <citation type="journal article" date="2006" name="PLoS Biol.">
        <title>Macronuclear genome sequence of the ciliate Tetrahymena thermophila, a model eukaryote.</title>
        <authorList>
            <person name="Eisen J.A."/>
            <person name="Coyne R.S."/>
            <person name="Wu M."/>
            <person name="Wu D."/>
            <person name="Thiagarajan M."/>
            <person name="Wortman J.R."/>
            <person name="Badger J.H."/>
            <person name="Ren Q."/>
            <person name="Amedeo P."/>
            <person name="Jones K.M."/>
            <person name="Tallon L.J."/>
            <person name="Delcher A.L."/>
            <person name="Salzberg S.L."/>
            <person name="Silva J.C."/>
            <person name="Haas B.J."/>
            <person name="Majoros W.H."/>
            <person name="Farzad M."/>
            <person name="Carlton J.M."/>
            <person name="Smith R.K. Jr."/>
            <person name="Garg J."/>
            <person name="Pearlman R.E."/>
            <person name="Karrer K.M."/>
            <person name="Sun L."/>
            <person name="Manning G."/>
            <person name="Elde N.C."/>
            <person name="Turkewitz A.P."/>
            <person name="Asai D.J."/>
            <person name="Wilkes D.E."/>
            <person name="Wang Y."/>
            <person name="Cai H."/>
            <person name="Collins K."/>
            <person name="Stewart B.A."/>
            <person name="Lee S.R."/>
            <person name="Wilamowska K."/>
            <person name="Weinberg Z."/>
            <person name="Ruzzo W.L."/>
            <person name="Wloga D."/>
            <person name="Gaertig J."/>
            <person name="Frankel J."/>
            <person name="Tsao C.-C."/>
            <person name="Gorovsky M.A."/>
            <person name="Keeling P.J."/>
            <person name="Waller R.F."/>
            <person name="Patron N.J."/>
            <person name="Cherry J.M."/>
            <person name="Stover N.A."/>
            <person name="Krieger C.J."/>
            <person name="del Toro C."/>
            <person name="Ryder H.F."/>
            <person name="Williamson S.C."/>
            <person name="Barbeau R.A."/>
            <person name="Hamilton E.P."/>
            <person name="Orias E."/>
        </authorList>
    </citation>
    <scope>NUCLEOTIDE SEQUENCE [LARGE SCALE GENOMIC DNA]</scope>
    <source>
        <strain evidence="10">SB210</strain>
    </source>
</reference>
<keyword evidence="10" id="KW-1185">Reference proteome</keyword>
<dbReference type="CDD" id="cd11368">
    <property type="entry name" value="RNase_PH_RRP45"/>
    <property type="match status" value="1"/>
</dbReference>
<dbReference type="SUPFAM" id="SSF55666">
    <property type="entry name" value="Ribonuclease PH domain 2-like"/>
    <property type="match status" value="1"/>
</dbReference>
<dbReference type="InterPro" id="IPR015847">
    <property type="entry name" value="ExoRNase_PH_dom2"/>
</dbReference>
<dbReference type="InterPro" id="IPR033100">
    <property type="entry name" value="Rrp45"/>
</dbReference>
<evidence type="ECO:0000256" key="3">
    <source>
        <dbReference type="ARBA" id="ARBA00006678"/>
    </source>
</evidence>
<evidence type="ECO:0000256" key="2">
    <source>
        <dbReference type="ARBA" id="ARBA00004496"/>
    </source>
</evidence>
<accession>Q23PW9</accession>